<reference evidence="2" key="1">
    <citation type="submission" date="2014-11" db="EMBL/GenBank/DDBJ databases">
        <authorList>
            <person name="Amaro Gonzalez C."/>
        </authorList>
    </citation>
    <scope>NUCLEOTIDE SEQUENCE</scope>
</reference>
<dbReference type="EMBL" id="GBXM01060318">
    <property type="protein sequence ID" value="JAH48259.1"/>
    <property type="molecule type" value="Transcribed_RNA"/>
</dbReference>
<feature type="region of interest" description="Disordered" evidence="1">
    <location>
        <begin position="1"/>
        <end position="34"/>
    </location>
</feature>
<dbReference type="AlphaFoldDB" id="A0A0E9T3T4"/>
<proteinExistence type="predicted"/>
<evidence type="ECO:0000256" key="1">
    <source>
        <dbReference type="SAM" id="MobiDB-lite"/>
    </source>
</evidence>
<name>A0A0E9T3T4_ANGAN</name>
<sequence length="34" mass="3455">MRTGADGPALIRFSSAALRQPARTGSAAARGSPR</sequence>
<accession>A0A0E9T3T4</accession>
<protein>
    <submittedName>
        <fullName evidence="2">Uncharacterized protein</fullName>
    </submittedName>
</protein>
<reference evidence="2" key="2">
    <citation type="journal article" date="2015" name="Fish Shellfish Immunol.">
        <title>Early steps in the European eel (Anguilla anguilla)-Vibrio vulnificus interaction in the gills: Role of the RtxA13 toxin.</title>
        <authorList>
            <person name="Callol A."/>
            <person name="Pajuelo D."/>
            <person name="Ebbesson L."/>
            <person name="Teles M."/>
            <person name="MacKenzie S."/>
            <person name="Amaro C."/>
        </authorList>
    </citation>
    <scope>NUCLEOTIDE SEQUENCE</scope>
</reference>
<evidence type="ECO:0000313" key="2">
    <source>
        <dbReference type="EMBL" id="JAH48259.1"/>
    </source>
</evidence>
<organism evidence="2">
    <name type="scientific">Anguilla anguilla</name>
    <name type="common">European freshwater eel</name>
    <name type="synonym">Muraena anguilla</name>
    <dbReference type="NCBI Taxonomy" id="7936"/>
    <lineage>
        <taxon>Eukaryota</taxon>
        <taxon>Metazoa</taxon>
        <taxon>Chordata</taxon>
        <taxon>Craniata</taxon>
        <taxon>Vertebrata</taxon>
        <taxon>Euteleostomi</taxon>
        <taxon>Actinopterygii</taxon>
        <taxon>Neopterygii</taxon>
        <taxon>Teleostei</taxon>
        <taxon>Anguilliformes</taxon>
        <taxon>Anguillidae</taxon>
        <taxon>Anguilla</taxon>
    </lineage>
</organism>